<gene>
    <name evidence="8" type="ORF">FIV46_08955</name>
</gene>
<sequence>MNEVKPVRRRSGEGGKHGISEARKNDARTQSQYQPYKDAEWGFVNHWYPALFSEELKEEEVEGITICGIPIVLRRVDGKVYALKDQCIHRGVRLSSKPMCLTKNTISCWYHGFTFNLDDGDLSTIVGNPDDKLIGTTGITSYPVEEVGGMIFVFVREDDYPLEDVPPLSEDLPIRFPESSEEFPHPLWPASPSLLDDNAVCLGMHRTGEANWRIACENGFDNAHILVHKDNSIIHAKDWVLPLGIRPASDDCITTMEEEDKPKGLMQWLFTDRWEPILENKKVDLKVEGLNSRFYRTSVVLPGVLMVENWPEEHVVQLEWYVPITDDTYEYWEVLVKVCNTEEERKAFQYRFDVFYKPLCLEGFNDCDLYAREAMQDFYADGTGWDDEQLVDTDVSPITWRKVASRHNRGIAKPGRGVDGSVKASSIRMRRLAEGKKLGYFVEKIEE</sequence>
<feature type="region of interest" description="Disordered" evidence="6">
    <location>
        <begin position="1"/>
        <end position="31"/>
    </location>
</feature>
<evidence type="ECO:0000256" key="6">
    <source>
        <dbReference type="SAM" id="MobiDB-lite"/>
    </source>
</evidence>
<name>A0A501PIY1_9PROT</name>
<dbReference type="InterPro" id="IPR021028">
    <property type="entry name" value="Homotrim_ring_OHase_catalytic"/>
</dbReference>
<dbReference type="CDD" id="cd08878">
    <property type="entry name" value="RHO_alpha_C_DMO-like"/>
    <property type="match status" value="1"/>
</dbReference>
<dbReference type="InterPro" id="IPR017941">
    <property type="entry name" value="Rieske_2Fe-2S"/>
</dbReference>
<dbReference type="GO" id="GO:0016491">
    <property type="term" value="F:oxidoreductase activity"/>
    <property type="evidence" value="ECO:0007669"/>
    <property type="project" value="UniProtKB-KW"/>
</dbReference>
<keyword evidence="4" id="KW-0408">Iron</keyword>
<accession>A0A501PIY1</accession>
<dbReference type="OrthoDB" id="9800776at2"/>
<keyword evidence="3" id="KW-0560">Oxidoreductase</keyword>
<keyword evidence="1" id="KW-0001">2Fe-2S</keyword>
<dbReference type="SUPFAM" id="SSF55961">
    <property type="entry name" value="Bet v1-like"/>
    <property type="match status" value="1"/>
</dbReference>
<dbReference type="Proteomes" id="UP000319148">
    <property type="component" value="Unassembled WGS sequence"/>
</dbReference>
<dbReference type="PROSITE" id="PS51296">
    <property type="entry name" value="RIESKE"/>
    <property type="match status" value="1"/>
</dbReference>
<keyword evidence="9" id="KW-1185">Reference proteome</keyword>
<evidence type="ECO:0000256" key="3">
    <source>
        <dbReference type="ARBA" id="ARBA00023002"/>
    </source>
</evidence>
<dbReference type="SUPFAM" id="SSF50022">
    <property type="entry name" value="ISP domain"/>
    <property type="match status" value="1"/>
</dbReference>
<dbReference type="Gene3D" id="3.90.380.10">
    <property type="entry name" value="Naphthalene 1,2-dioxygenase Alpha Subunit, Chain A, domain 1"/>
    <property type="match status" value="1"/>
</dbReference>
<evidence type="ECO:0000256" key="5">
    <source>
        <dbReference type="ARBA" id="ARBA00023014"/>
    </source>
</evidence>
<dbReference type="AlphaFoldDB" id="A0A501PIY1"/>
<dbReference type="InterPro" id="IPR050584">
    <property type="entry name" value="Cholesterol_7-desaturase"/>
</dbReference>
<dbReference type="Pfam" id="PF00355">
    <property type="entry name" value="Rieske"/>
    <property type="match status" value="1"/>
</dbReference>
<keyword evidence="2" id="KW-0479">Metal-binding</keyword>
<evidence type="ECO:0000256" key="1">
    <source>
        <dbReference type="ARBA" id="ARBA00022714"/>
    </source>
</evidence>
<dbReference type="GO" id="GO:0046872">
    <property type="term" value="F:metal ion binding"/>
    <property type="evidence" value="ECO:0007669"/>
    <property type="project" value="UniProtKB-KW"/>
</dbReference>
<feature type="domain" description="Rieske" evidence="7">
    <location>
        <begin position="47"/>
        <end position="153"/>
    </location>
</feature>
<protein>
    <submittedName>
        <fullName evidence="8">Rieske 2Fe-2S domain-containing protein</fullName>
    </submittedName>
</protein>
<evidence type="ECO:0000256" key="2">
    <source>
        <dbReference type="ARBA" id="ARBA00022723"/>
    </source>
</evidence>
<dbReference type="PANTHER" id="PTHR21266:SF60">
    <property type="entry name" value="3-KETOSTEROID-9-ALPHA-MONOOXYGENASE, OXYGENASE COMPONENT"/>
    <property type="match status" value="1"/>
</dbReference>
<dbReference type="Pfam" id="PF11723">
    <property type="entry name" value="Aromatic_hydrox"/>
    <property type="match status" value="1"/>
</dbReference>
<reference evidence="9" key="1">
    <citation type="submission" date="2019-06" db="EMBL/GenBank/DDBJ databases">
        <title>The complete genome of Emcibacter congregatus ZYLT.</title>
        <authorList>
            <person name="Zhao Z."/>
        </authorList>
    </citation>
    <scope>NUCLEOTIDE SEQUENCE [LARGE SCALE GENOMIC DNA]</scope>
    <source>
        <strain evidence="9">MCCC 1A06723</strain>
    </source>
</reference>
<evidence type="ECO:0000313" key="9">
    <source>
        <dbReference type="Proteomes" id="UP000319148"/>
    </source>
</evidence>
<dbReference type="Gene3D" id="2.20.25.680">
    <property type="match status" value="1"/>
</dbReference>
<evidence type="ECO:0000256" key="4">
    <source>
        <dbReference type="ARBA" id="ARBA00023004"/>
    </source>
</evidence>
<dbReference type="InterPro" id="IPR036922">
    <property type="entry name" value="Rieske_2Fe-2S_sf"/>
</dbReference>
<dbReference type="RefSeq" id="WP_139940585.1">
    <property type="nucleotide sequence ID" value="NZ_JBHSYP010000027.1"/>
</dbReference>
<proteinExistence type="predicted"/>
<dbReference type="PANTHER" id="PTHR21266">
    <property type="entry name" value="IRON-SULFUR DOMAIN CONTAINING PROTEIN"/>
    <property type="match status" value="1"/>
</dbReference>
<feature type="compositionally biased region" description="Basic and acidic residues" evidence="6">
    <location>
        <begin position="10"/>
        <end position="27"/>
    </location>
</feature>
<dbReference type="EMBL" id="VFIY01000008">
    <property type="protein sequence ID" value="TPD60175.1"/>
    <property type="molecule type" value="Genomic_DNA"/>
</dbReference>
<organism evidence="8 9">
    <name type="scientific">Emcibacter nanhaiensis</name>
    <dbReference type="NCBI Taxonomy" id="1505037"/>
    <lineage>
        <taxon>Bacteria</taxon>
        <taxon>Pseudomonadati</taxon>
        <taxon>Pseudomonadota</taxon>
        <taxon>Alphaproteobacteria</taxon>
        <taxon>Emcibacterales</taxon>
        <taxon>Emcibacteraceae</taxon>
        <taxon>Emcibacter</taxon>
    </lineage>
</organism>
<keyword evidence="5" id="KW-0411">Iron-sulfur</keyword>
<comment type="caution">
    <text evidence="8">The sequence shown here is derived from an EMBL/GenBank/DDBJ whole genome shotgun (WGS) entry which is preliminary data.</text>
</comment>
<evidence type="ECO:0000259" key="7">
    <source>
        <dbReference type="PROSITE" id="PS51296"/>
    </source>
</evidence>
<dbReference type="Gene3D" id="2.20.25.10">
    <property type="match status" value="1"/>
</dbReference>
<dbReference type="GO" id="GO:0051537">
    <property type="term" value="F:2 iron, 2 sulfur cluster binding"/>
    <property type="evidence" value="ECO:0007669"/>
    <property type="project" value="UniProtKB-KW"/>
</dbReference>
<evidence type="ECO:0000313" key="8">
    <source>
        <dbReference type="EMBL" id="TPD60175.1"/>
    </source>
</evidence>